<evidence type="ECO:0000256" key="3">
    <source>
        <dbReference type="ARBA" id="ARBA00023180"/>
    </source>
</evidence>
<dbReference type="Gene3D" id="1.10.640.10">
    <property type="entry name" value="Haem peroxidase domain superfamily, animal type"/>
    <property type="match status" value="1"/>
</dbReference>
<dbReference type="PROSITE" id="PS50292">
    <property type="entry name" value="PEROXIDASE_3"/>
    <property type="match status" value="1"/>
</dbReference>
<evidence type="ECO:0000313" key="7">
    <source>
        <dbReference type="Proteomes" id="UP000253831"/>
    </source>
</evidence>
<dbReference type="EMBL" id="QPGA01000061">
    <property type="protein sequence ID" value="RDE49043.1"/>
    <property type="molecule type" value="Genomic_DNA"/>
</dbReference>
<feature type="signal peptide" evidence="5">
    <location>
        <begin position="1"/>
        <end position="25"/>
    </location>
</feature>
<dbReference type="InterPro" id="IPR013424">
    <property type="entry name" value="Ice-binding_C"/>
</dbReference>
<dbReference type="CDD" id="cd09822">
    <property type="entry name" value="peroxinectin_like_bacterial"/>
    <property type="match status" value="1"/>
</dbReference>
<keyword evidence="4" id="KW-0472">Membrane</keyword>
<comment type="caution">
    <text evidence="6">The sequence shown here is derived from an EMBL/GenBank/DDBJ whole genome shotgun (WGS) entry which is preliminary data.</text>
</comment>
<evidence type="ECO:0000313" key="6">
    <source>
        <dbReference type="EMBL" id="RDE49043.1"/>
    </source>
</evidence>
<keyword evidence="4" id="KW-0812">Transmembrane</keyword>
<dbReference type="SUPFAM" id="SSF48113">
    <property type="entry name" value="Heme-dependent peroxidases"/>
    <property type="match status" value="1"/>
</dbReference>
<dbReference type="PROSITE" id="PS51257">
    <property type="entry name" value="PROKAR_LIPOPROTEIN"/>
    <property type="match status" value="1"/>
</dbReference>
<keyword evidence="2" id="KW-0964">Secreted</keyword>
<proteinExistence type="predicted"/>
<dbReference type="GO" id="GO:0005576">
    <property type="term" value="C:extracellular region"/>
    <property type="evidence" value="ECO:0007669"/>
    <property type="project" value="UniProtKB-SubCell"/>
</dbReference>
<evidence type="ECO:0000256" key="2">
    <source>
        <dbReference type="ARBA" id="ARBA00022525"/>
    </source>
</evidence>
<name>A0A369XG37_9PROT</name>
<dbReference type="PANTHER" id="PTHR11475:SF4">
    <property type="entry name" value="CHORION PEROXIDASE"/>
    <property type="match status" value="1"/>
</dbReference>
<evidence type="ECO:0000256" key="1">
    <source>
        <dbReference type="ARBA" id="ARBA00004613"/>
    </source>
</evidence>
<dbReference type="Proteomes" id="UP000253831">
    <property type="component" value="Unassembled WGS sequence"/>
</dbReference>
<comment type="subcellular location">
    <subcellularLocation>
        <location evidence="1">Secreted</location>
    </subcellularLocation>
</comment>
<dbReference type="GO" id="GO:0020037">
    <property type="term" value="F:heme binding"/>
    <property type="evidence" value="ECO:0007669"/>
    <property type="project" value="InterPro"/>
</dbReference>
<dbReference type="InterPro" id="IPR019791">
    <property type="entry name" value="Haem_peroxidase_animal"/>
</dbReference>
<feature type="chain" id="PRO_5016826577" evidence="5">
    <location>
        <begin position="26"/>
        <end position="564"/>
    </location>
</feature>
<evidence type="ECO:0000256" key="4">
    <source>
        <dbReference type="SAM" id="Phobius"/>
    </source>
</evidence>
<keyword evidence="3" id="KW-0325">Glycoprotein</keyword>
<dbReference type="GO" id="GO:0004601">
    <property type="term" value="F:peroxidase activity"/>
    <property type="evidence" value="ECO:0007669"/>
    <property type="project" value="InterPro"/>
</dbReference>
<dbReference type="InterPro" id="IPR037120">
    <property type="entry name" value="Haem_peroxidase_sf_animal"/>
</dbReference>
<keyword evidence="5" id="KW-0732">Signal</keyword>
<evidence type="ECO:0000256" key="5">
    <source>
        <dbReference type="SAM" id="SignalP"/>
    </source>
</evidence>
<keyword evidence="4" id="KW-1133">Transmembrane helix</keyword>
<dbReference type="InterPro" id="IPR010255">
    <property type="entry name" value="Haem_peroxidase_sf"/>
</dbReference>
<dbReference type="PANTHER" id="PTHR11475">
    <property type="entry name" value="OXIDASE/PEROXIDASE"/>
    <property type="match status" value="1"/>
</dbReference>
<dbReference type="Pfam" id="PF03098">
    <property type="entry name" value="An_peroxidase"/>
    <property type="match status" value="1"/>
</dbReference>
<dbReference type="NCBIfam" id="TIGR02595">
    <property type="entry name" value="PEP_CTERM"/>
    <property type="match status" value="1"/>
</dbReference>
<feature type="transmembrane region" description="Helical" evidence="4">
    <location>
        <begin position="531"/>
        <end position="553"/>
    </location>
</feature>
<gene>
    <name evidence="6" type="ORF">DVS81_18805</name>
</gene>
<dbReference type="PRINTS" id="PR00457">
    <property type="entry name" value="ANPEROXIDASE"/>
</dbReference>
<protein>
    <submittedName>
        <fullName evidence="6">PEP-CTERM sorting domain-containing protein</fullName>
    </submittedName>
</protein>
<dbReference type="AlphaFoldDB" id="A0A369XG37"/>
<accession>A0A369XG37</accession>
<dbReference type="GO" id="GO:0006979">
    <property type="term" value="P:response to oxidative stress"/>
    <property type="evidence" value="ECO:0007669"/>
    <property type="project" value="InterPro"/>
</dbReference>
<organism evidence="6 7">
    <name type="scientific">Candidatus Accumulibacter meliphilus</name>
    <dbReference type="NCBI Taxonomy" id="2211374"/>
    <lineage>
        <taxon>Bacteria</taxon>
        <taxon>Pseudomonadati</taxon>
        <taxon>Pseudomonadota</taxon>
        <taxon>Betaproteobacteria</taxon>
        <taxon>Candidatus Accumulibacter</taxon>
    </lineage>
</organism>
<reference evidence="6 7" key="1">
    <citation type="submission" date="2018-05" db="EMBL/GenBank/DDBJ databases">
        <title>Integrated omic analyses show evidence that a Ca. Accumulibacter phosphatis strain performs denitrification under micro-aerobic conditions.</title>
        <authorList>
            <person name="Camejo P.Y."/>
            <person name="Katherine M.D."/>
            <person name="Daniel N.R."/>
        </authorList>
    </citation>
    <scope>NUCLEOTIDE SEQUENCE [LARGE SCALE GENOMIC DNA]</scope>
    <source>
        <strain evidence="6">UW-LDO-IC</strain>
    </source>
</reference>
<sequence>MNLDLKTALNLVFLAACLSPLAAHAEDRSYDGSGNNLANPSWGAAGTTLARAAAAAYDDGLSASRGSTGSGLPNARLISNLVVAQLTMLPNSHQMSDWVFQWGQFVDHDLDLSNAASPPEPFNISIPAGDPMFDPASTGTQIMPFLRSNYDSSTGISSPREQINEITSYLDASMIYGSDEARALALRTLGGDGKLKTSAGDLLPLNTFGLDNGSGGSVDPTKFYVAGDVRANEQIGLTAVHTLMMREHNRLAEQIAIVNPSWDDEAIYQRARKLVGAEIQVITFNEFLPALLGDAAPSIVSTYDANSSAAILSEFSTALFRVGHTMLSPQLMRVQNDGTAAPGGHVLLRDAFFQMENLSGAGELEFFLKGLASDKQQEVDMHVVDDVRDFLFGEPIPGGFDLASLNIQRGRDHGLPGYNEIRVAFGLPAYTSFDQITADMTVQSGLEMLYGTVDRIDAWVGALAEDHQPGAAVGALIAAGLREQFERTRDGDRFWLTNDPELSGDLDWLLSTRLSDIIRQNTSITNLQKNVFFMAVPEPNTALLVLLAGLAAMRRRRLDGKRQN</sequence>